<organism evidence="1 2">
    <name type="scientific">Pandoraea faecigallinarum</name>
    <dbReference type="NCBI Taxonomy" id="656179"/>
    <lineage>
        <taxon>Bacteria</taxon>
        <taxon>Pseudomonadati</taxon>
        <taxon>Pseudomonadota</taxon>
        <taxon>Betaproteobacteria</taxon>
        <taxon>Burkholderiales</taxon>
        <taxon>Burkholderiaceae</taxon>
        <taxon>Pandoraea</taxon>
    </lineage>
</organism>
<evidence type="ECO:0000313" key="2">
    <source>
        <dbReference type="Proteomes" id="UP000035651"/>
    </source>
</evidence>
<dbReference type="AlphaFoldDB" id="A0A0H3WZ53"/>
<dbReference type="Proteomes" id="UP000035651">
    <property type="component" value="Plasmid pPF72-1"/>
</dbReference>
<sequence length="425" mass="46973">MALPSAAVISVATVGTLIALAAGVMGQTWAQERVRWYGGVTRASVHPQTGIFEEELQKVRAAAIRSEADYTLETIRANLSEPAKEFFAPLLAIKASAKTIASGPTYGSTGHAILLGIRAGVLSLKSDEGQALLCELLNAQATAAQAPDDRALRKFQQDERLHNALRALEAHLVYRPGVSELIFRGNVCHGPLSWEKDVDFRIRERMAACGVIYLRGNTDAHRGLHYRDETGAATIEPSAEYAPNTLTYAQWQAHDKIFRNHWDSPATGEKFSPIEGVGGAEGTTEALSRQQKMDLIGQSKSLWGELLYSLEGLPVHPRHGTGWDTKNTEKTFTHPPRWEHFLNYMEGEPLKNIWWQPDTNPLSLFPRPPQGEWVSLETHKRPTFGASWAELKARGDGITSGHARPYANVYPSSDDHPVCTYQNYA</sequence>
<protein>
    <submittedName>
        <fullName evidence="1">Uncharacterized protein</fullName>
    </submittedName>
</protein>
<dbReference type="KEGG" id="pfg:AB870_24815"/>
<dbReference type="RefSeq" id="WP_064674953.1">
    <property type="nucleotide sequence ID" value="NZ_CP011808.2"/>
</dbReference>
<gene>
    <name evidence="1" type="ORF">AB870_24815</name>
</gene>
<geneLocation type="plasmid" evidence="1 2">
    <name>pPF72-1</name>
</geneLocation>
<name>A0A0H3WZ53_9BURK</name>
<reference evidence="1" key="1">
    <citation type="submission" date="2016-06" db="EMBL/GenBank/DDBJ databases">
        <title>Complete Genome Sequence of Pandoraea faecigallinarum DSM-23572.</title>
        <authorList>
            <person name="Yong D."/>
            <person name="Ee R."/>
            <person name="Lim Y.-L."/>
            <person name="Yin W.-F."/>
            <person name="Chan K.-G."/>
        </authorList>
    </citation>
    <scope>NUCLEOTIDE SEQUENCE</scope>
    <source>
        <strain evidence="1">DSM 23572</strain>
        <plasmid evidence="1">pPF72-1</plasmid>
    </source>
</reference>
<accession>A0A0H3WZ53</accession>
<evidence type="ECO:0000313" key="1">
    <source>
        <dbReference type="EMBL" id="AKM33404.2"/>
    </source>
</evidence>
<keyword evidence="2" id="KW-1185">Reference proteome</keyword>
<dbReference type="OrthoDB" id="7915657at2"/>
<keyword evidence="1" id="KW-0614">Plasmid</keyword>
<proteinExistence type="predicted"/>
<dbReference type="EMBL" id="CP011808">
    <property type="protein sequence ID" value="AKM33404.2"/>
    <property type="molecule type" value="Genomic_DNA"/>
</dbReference>